<evidence type="ECO:0000313" key="1">
    <source>
        <dbReference type="EMBL" id="MBX65986.1"/>
    </source>
</evidence>
<organism evidence="1">
    <name type="scientific">Rhizophora mucronata</name>
    <name type="common">Asiatic mangrove</name>
    <dbReference type="NCBI Taxonomy" id="61149"/>
    <lineage>
        <taxon>Eukaryota</taxon>
        <taxon>Viridiplantae</taxon>
        <taxon>Streptophyta</taxon>
        <taxon>Embryophyta</taxon>
        <taxon>Tracheophyta</taxon>
        <taxon>Spermatophyta</taxon>
        <taxon>Magnoliopsida</taxon>
        <taxon>eudicotyledons</taxon>
        <taxon>Gunneridae</taxon>
        <taxon>Pentapetalae</taxon>
        <taxon>rosids</taxon>
        <taxon>fabids</taxon>
        <taxon>Malpighiales</taxon>
        <taxon>Rhizophoraceae</taxon>
        <taxon>Rhizophora</taxon>
    </lineage>
</organism>
<name>A0A2P2QGB5_RHIMU</name>
<protein>
    <submittedName>
        <fullName evidence="1">Uncharacterized protein MANES_10G054300</fullName>
    </submittedName>
</protein>
<proteinExistence type="predicted"/>
<accession>A0A2P2QGB5</accession>
<sequence length="26" mass="3044">MRSSDGWMDFCFEAFVFDPPLNVFVS</sequence>
<dbReference type="EMBL" id="GGEC01085502">
    <property type="protein sequence ID" value="MBX65986.1"/>
    <property type="molecule type" value="Transcribed_RNA"/>
</dbReference>
<dbReference type="AlphaFoldDB" id="A0A2P2QGB5"/>
<reference evidence="1" key="1">
    <citation type="submission" date="2018-02" db="EMBL/GenBank/DDBJ databases">
        <title>Rhizophora mucronata_Transcriptome.</title>
        <authorList>
            <person name="Meera S.P."/>
            <person name="Sreeshan A."/>
            <person name="Augustine A."/>
        </authorList>
    </citation>
    <scope>NUCLEOTIDE SEQUENCE</scope>
    <source>
        <tissue evidence="1">Leaf</tissue>
    </source>
</reference>